<dbReference type="EnsemblMetazoa" id="PPA44872.1">
    <property type="protein sequence ID" value="PPA44872.1"/>
    <property type="gene ID" value="WBGene00283241"/>
</dbReference>
<name>A0A454XLL6_PRIPA</name>
<evidence type="ECO:0000313" key="1">
    <source>
        <dbReference type="EnsemblMetazoa" id="PPA44872.1"/>
    </source>
</evidence>
<dbReference type="Gene3D" id="1.20.120.1100">
    <property type="match status" value="1"/>
</dbReference>
<dbReference type="AlphaFoldDB" id="A0A454XLL6"/>
<reference evidence="2" key="1">
    <citation type="journal article" date="2008" name="Nat. Genet.">
        <title>The Pristionchus pacificus genome provides a unique perspective on nematode lifestyle and parasitism.</title>
        <authorList>
            <person name="Dieterich C."/>
            <person name="Clifton S.W."/>
            <person name="Schuster L.N."/>
            <person name="Chinwalla A."/>
            <person name="Delehaunty K."/>
            <person name="Dinkelacker I."/>
            <person name="Fulton L."/>
            <person name="Fulton R."/>
            <person name="Godfrey J."/>
            <person name="Minx P."/>
            <person name="Mitreva M."/>
            <person name="Roeseler W."/>
            <person name="Tian H."/>
            <person name="Witte H."/>
            <person name="Yang S.P."/>
            <person name="Wilson R.K."/>
            <person name="Sommer R.J."/>
        </authorList>
    </citation>
    <scope>NUCLEOTIDE SEQUENCE [LARGE SCALE GENOMIC DNA]</scope>
    <source>
        <strain evidence="2">PS312</strain>
    </source>
</reference>
<accession>A0A454XLL6</accession>
<sequence length="112" mass="11504">MQTILVLSVVAACAFAHFGGHGASPAPLTAEKKAEIKANIQAKLATLSPEAQTAGNSIIAAFEANEGNMEATKTAIQSIFNGLSDSVKAELKSIMPAGGHFGHFHRSTTPSA</sequence>
<protein>
    <submittedName>
        <fullName evidence="1">Uncharacterized protein</fullName>
    </submittedName>
</protein>
<proteinExistence type="predicted"/>
<evidence type="ECO:0000313" key="2">
    <source>
        <dbReference type="Proteomes" id="UP000005239"/>
    </source>
</evidence>
<organism evidence="1 2">
    <name type="scientific">Pristionchus pacificus</name>
    <name type="common">Parasitic nematode worm</name>
    <dbReference type="NCBI Taxonomy" id="54126"/>
    <lineage>
        <taxon>Eukaryota</taxon>
        <taxon>Metazoa</taxon>
        <taxon>Ecdysozoa</taxon>
        <taxon>Nematoda</taxon>
        <taxon>Chromadorea</taxon>
        <taxon>Rhabditida</taxon>
        <taxon>Rhabditina</taxon>
        <taxon>Diplogasteromorpha</taxon>
        <taxon>Diplogasteroidea</taxon>
        <taxon>Neodiplogasteridae</taxon>
        <taxon>Pristionchus</taxon>
    </lineage>
</organism>
<reference evidence="1" key="2">
    <citation type="submission" date="2022-06" db="UniProtKB">
        <authorList>
            <consortium name="EnsemblMetazoa"/>
        </authorList>
    </citation>
    <scope>IDENTIFICATION</scope>
    <source>
        <strain evidence="1">PS312</strain>
    </source>
</reference>
<accession>A0A8R1Z4W8</accession>
<dbReference type="Proteomes" id="UP000005239">
    <property type="component" value="Unassembled WGS sequence"/>
</dbReference>
<keyword evidence="2" id="KW-1185">Reference proteome</keyword>
<gene>
    <name evidence="1" type="primary">WBGene00283241</name>
</gene>